<dbReference type="GO" id="GO:0051287">
    <property type="term" value="F:NAD binding"/>
    <property type="evidence" value="ECO:0007669"/>
    <property type="project" value="InterPro"/>
</dbReference>
<evidence type="ECO:0000256" key="3">
    <source>
        <dbReference type="ARBA" id="ARBA00023027"/>
    </source>
</evidence>
<organism evidence="7 8">
    <name type="scientific">Bosea caraganae</name>
    <dbReference type="NCBI Taxonomy" id="2763117"/>
    <lineage>
        <taxon>Bacteria</taxon>
        <taxon>Pseudomonadati</taxon>
        <taxon>Pseudomonadota</taxon>
        <taxon>Alphaproteobacteria</taxon>
        <taxon>Hyphomicrobiales</taxon>
        <taxon>Boseaceae</taxon>
        <taxon>Bosea</taxon>
    </lineage>
</organism>
<dbReference type="OrthoDB" id="9793626at2"/>
<keyword evidence="2 4" id="KW-0560">Oxidoreductase</keyword>
<gene>
    <name evidence="7" type="ORF">DWE98_06755</name>
</gene>
<dbReference type="SUPFAM" id="SSF52283">
    <property type="entry name" value="Formate/glycerate dehydrogenase catalytic domain-like"/>
    <property type="match status" value="1"/>
</dbReference>
<dbReference type="GO" id="GO:0016618">
    <property type="term" value="F:hydroxypyruvate reductase [NAD(P)H] activity"/>
    <property type="evidence" value="ECO:0007669"/>
    <property type="project" value="TreeGrafter"/>
</dbReference>
<dbReference type="InterPro" id="IPR029753">
    <property type="entry name" value="D-isomer_DH_CS"/>
</dbReference>
<dbReference type="Proteomes" id="UP000255207">
    <property type="component" value="Unassembled WGS sequence"/>
</dbReference>
<dbReference type="InterPro" id="IPR006140">
    <property type="entry name" value="D-isomer_DH_NAD-bd"/>
</dbReference>
<dbReference type="InterPro" id="IPR006139">
    <property type="entry name" value="D-isomer_2_OHA_DH_cat_dom"/>
</dbReference>
<evidence type="ECO:0000259" key="6">
    <source>
        <dbReference type="Pfam" id="PF02826"/>
    </source>
</evidence>
<evidence type="ECO:0000256" key="4">
    <source>
        <dbReference type="RuleBase" id="RU003719"/>
    </source>
</evidence>
<keyword evidence="8" id="KW-1185">Reference proteome</keyword>
<comment type="similarity">
    <text evidence="1 4">Belongs to the D-isomer specific 2-hydroxyacid dehydrogenase family.</text>
</comment>
<reference evidence="8" key="1">
    <citation type="submission" date="2018-07" db="EMBL/GenBank/DDBJ databases">
        <authorList>
            <person name="Safronova V.I."/>
            <person name="Chirak E.R."/>
            <person name="Sazanova A.L."/>
        </authorList>
    </citation>
    <scope>NUCLEOTIDE SEQUENCE [LARGE SCALE GENOMIC DNA]</scope>
    <source>
        <strain evidence="8">RCAM04685</strain>
    </source>
</reference>
<dbReference type="InterPro" id="IPR050223">
    <property type="entry name" value="D-isomer_2-hydroxyacid_DH"/>
</dbReference>
<dbReference type="RefSeq" id="WP_114828400.1">
    <property type="nucleotide sequence ID" value="NZ_QQTO01000037.1"/>
</dbReference>
<dbReference type="PROSITE" id="PS00671">
    <property type="entry name" value="D_2_HYDROXYACID_DH_3"/>
    <property type="match status" value="1"/>
</dbReference>
<evidence type="ECO:0000313" key="8">
    <source>
        <dbReference type="Proteomes" id="UP000255207"/>
    </source>
</evidence>
<dbReference type="FunFam" id="3.40.50.720:FF:000203">
    <property type="entry name" value="D-3-phosphoglycerate dehydrogenase (SerA)"/>
    <property type="match status" value="1"/>
</dbReference>
<dbReference type="PANTHER" id="PTHR10996">
    <property type="entry name" value="2-HYDROXYACID DEHYDROGENASE-RELATED"/>
    <property type="match status" value="1"/>
</dbReference>
<dbReference type="CDD" id="cd12175">
    <property type="entry name" value="2-Hacid_dh_11"/>
    <property type="match status" value="1"/>
</dbReference>
<feature type="domain" description="D-isomer specific 2-hydroxyacid dehydrogenase catalytic" evidence="5">
    <location>
        <begin position="18"/>
        <end position="318"/>
    </location>
</feature>
<dbReference type="Pfam" id="PF02826">
    <property type="entry name" value="2-Hacid_dh_C"/>
    <property type="match status" value="1"/>
</dbReference>
<dbReference type="PANTHER" id="PTHR10996:SF178">
    <property type="entry name" value="2-HYDROXYACID DEHYDROGENASE YGL185C-RELATED"/>
    <property type="match status" value="1"/>
</dbReference>
<accession>A0A370LAC8</accession>
<keyword evidence="3" id="KW-0520">NAD</keyword>
<evidence type="ECO:0000259" key="5">
    <source>
        <dbReference type="Pfam" id="PF00389"/>
    </source>
</evidence>
<proteinExistence type="inferred from homology"/>
<dbReference type="PROSITE" id="PS00670">
    <property type="entry name" value="D_2_HYDROXYACID_DH_2"/>
    <property type="match status" value="1"/>
</dbReference>
<dbReference type="GO" id="GO:0030267">
    <property type="term" value="F:glyoxylate reductase (NADPH) activity"/>
    <property type="evidence" value="ECO:0007669"/>
    <property type="project" value="TreeGrafter"/>
</dbReference>
<dbReference type="PROSITE" id="PS00065">
    <property type="entry name" value="D_2_HYDROXYACID_DH_1"/>
    <property type="match status" value="1"/>
</dbReference>
<dbReference type="InterPro" id="IPR029752">
    <property type="entry name" value="D-isomer_DH_CS1"/>
</dbReference>
<name>A0A370LAC8_9HYPH</name>
<dbReference type="GO" id="GO:0005829">
    <property type="term" value="C:cytosol"/>
    <property type="evidence" value="ECO:0007669"/>
    <property type="project" value="TreeGrafter"/>
</dbReference>
<dbReference type="Gene3D" id="3.40.50.720">
    <property type="entry name" value="NAD(P)-binding Rossmann-like Domain"/>
    <property type="match status" value="2"/>
</dbReference>
<comment type="caution">
    <text evidence="7">The sequence shown here is derived from an EMBL/GenBank/DDBJ whole genome shotgun (WGS) entry which is preliminary data.</text>
</comment>
<dbReference type="InterPro" id="IPR036291">
    <property type="entry name" value="NAD(P)-bd_dom_sf"/>
</dbReference>
<dbReference type="AlphaFoldDB" id="A0A370LAC8"/>
<evidence type="ECO:0000256" key="2">
    <source>
        <dbReference type="ARBA" id="ARBA00023002"/>
    </source>
</evidence>
<feature type="domain" description="D-isomer specific 2-hydroxyacid dehydrogenase NAD-binding" evidence="6">
    <location>
        <begin position="115"/>
        <end position="292"/>
    </location>
</feature>
<dbReference type="EMBL" id="QQTP01000002">
    <property type="protein sequence ID" value="RDJ28275.1"/>
    <property type="molecule type" value="Genomic_DNA"/>
</dbReference>
<sequence>MNDNAPAKRFRVACLGFVFDPFAQAVMDRIAPESFELSYAERPEEMTEAMLTESDMLLVVAPVSDEMMAKARHVRFIQKWGTGYEKIDVAAAARHGITVAITAGANANTIAEHAVTLMLAAMRRIVVADRALREGRWIPSELRPVSQRLYGKTVGIIGFGNIGKAVARLLSGFGCKVLYYKRGGPVADEAALGARYAGLDELYAGSDVVTLHCPGGAATRGMIDKAAIAKMKPGAVLINVSRGELVVEDDLVEALRSGRLSAAGLDVFAEEPLRPGSALRSLDNAVLTPHSAGSLVDDIAIMAGHSFENMLAFQRGERIRAADLIVDPDAPRQPLPERTAKP</sequence>
<protein>
    <submittedName>
        <fullName evidence="7">Dehydrogenase</fullName>
    </submittedName>
</protein>
<dbReference type="SUPFAM" id="SSF51735">
    <property type="entry name" value="NAD(P)-binding Rossmann-fold domains"/>
    <property type="match status" value="1"/>
</dbReference>
<dbReference type="Pfam" id="PF00389">
    <property type="entry name" value="2-Hacid_dh"/>
    <property type="match status" value="1"/>
</dbReference>
<evidence type="ECO:0000256" key="1">
    <source>
        <dbReference type="ARBA" id="ARBA00005854"/>
    </source>
</evidence>
<evidence type="ECO:0000313" key="7">
    <source>
        <dbReference type="EMBL" id="RDJ28275.1"/>
    </source>
</evidence>